<dbReference type="EMBL" id="QZWG01000003">
    <property type="protein sequence ID" value="RZC18889.1"/>
    <property type="molecule type" value="Genomic_DNA"/>
</dbReference>
<comment type="caution">
    <text evidence="2">The sequence shown here is derived from an EMBL/GenBank/DDBJ whole genome shotgun (WGS) entry which is preliminary data.</text>
</comment>
<dbReference type="GO" id="GO:0009733">
    <property type="term" value="P:response to auxin"/>
    <property type="evidence" value="ECO:0007669"/>
    <property type="project" value="InterPro"/>
</dbReference>
<sequence>MQFRLGKRVVRVAKCVFRRIRVRTRPGYYHRLGGSTTHSKNPITTRLLTWGQKLKRGAKTLCGKNGSGYLPIGSDPLCDRAPAVPKGHLAVYVGEEDGGFRRVLIPVIYCNHPLFSDLLREAEKEFGFEHPGGITIPCRLTEFERVVVFVFVGNSWGGVRFGSLGRSDGTSGVNGGLNIKAELGIRYV</sequence>
<evidence type="ECO:0000313" key="2">
    <source>
        <dbReference type="EMBL" id="RZC18889.1"/>
    </source>
</evidence>
<protein>
    <submittedName>
        <fullName evidence="2">Auxin-responsive protein SAUR36</fullName>
    </submittedName>
</protein>
<evidence type="ECO:0000256" key="1">
    <source>
        <dbReference type="ARBA" id="ARBA00006974"/>
    </source>
</evidence>
<dbReference type="Proteomes" id="UP000289340">
    <property type="component" value="Chromosome 3"/>
</dbReference>
<comment type="similarity">
    <text evidence="1">Belongs to the ARG7 family.</text>
</comment>
<dbReference type="Pfam" id="PF02519">
    <property type="entry name" value="Auxin_inducible"/>
    <property type="match status" value="1"/>
</dbReference>
<proteinExistence type="inferred from homology"/>
<organism evidence="2 3">
    <name type="scientific">Glycine soja</name>
    <name type="common">Wild soybean</name>
    <dbReference type="NCBI Taxonomy" id="3848"/>
    <lineage>
        <taxon>Eukaryota</taxon>
        <taxon>Viridiplantae</taxon>
        <taxon>Streptophyta</taxon>
        <taxon>Embryophyta</taxon>
        <taxon>Tracheophyta</taxon>
        <taxon>Spermatophyta</taxon>
        <taxon>Magnoliopsida</taxon>
        <taxon>eudicotyledons</taxon>
        <taxon>Gunneridae</taxon>
        <taxon>Pentapetalae</taxon>
        <taxon>rosids</taxon>
        <taxon>fabids</taxon>
        <taxon>Fabales</taxon>
        <taxon>Fabaceae</taxon>
        <taxon>Papilionoideae</taxon>
        <taxon>50 kb inversion clade</taxon>
        <taxon>NPAAA clade</taxon>
        <taxon>indigoferoid/millettioid clade</taxon>
        <taxon>Phaseoleae</taxon>
        <taxon>Glycine</taxon>
        <taxon>Glycine subgen. Soja</taxon>
    </lineage>
</organism>
<dbReference type="InterPro" id="IPR003676">
    <property type="entry name" value="SAUR_fam"/>
</dbReference>
<dbReference type="PANTHER" id="PTHR31374">
    <property type="entry name" value="AUXIN-INDUCED PROTEIN-LIKE-RELATED"/>
    <property type="match status" value="1"/>
</dbReference>
<dbReference type="PANTHER" id="PTHR31374:SF304">
    <property type="entry name" value="OS04G0537100 PROTEIN"/>
    <property type="match status" value="1"/>
</dbReference>
<evidence type="ECO:0000313" key="3">
    <source>
        <dbReference type="Proteomes" id="UP000289340"/>
    </source>
</evidence>
<keyword evidence="3" id="KW-1185">Reference proteome</keyword>
<dbReference type="AlphaFoldDB" id="A0A445L740"/>
<gene>
    <name evidence="2" type="ORF">D0Y65_005919</name>
</gene>
<name>A0A445L740_GLYSO</name>
<reference evidence="2 3" key="1">
    <citation type="submission" date="2018-09" db="EMBL/GenBank/DDBJ databases">
        <title>A high-quality reference genome of wild soybean provides a powerful tool to mine soybean genomes.</title>
        <authorList>
            <person name="Xie M."/>
            <person name="Chung C.Y.L."/>
            <person name="Li M.-W."/>
            <person name="Wong F.-L."/>
            <person name="Chan T.-F."/>
            <person name="Lam H.-M."/>
        </authorList>
    </citation>
    <scope>NUCLEOTIDE SEQUENCE [LARGE SCALE GENOMIC DNA]</scope>
    <source>
        <strain evidence="3">cv. W05</strain>
        <tissue evidence="2">Hypocotyl of etiolated seedlings</tissue>
    </source>
</reference>
<accession>A0A445L740</accession>